<evidence type="ECO:0000256" key="3">
    <source>
        <dbReference type="ARBA" id="ARBA00022989"/>
    </source>
</evidence>
<feature type="transmembrane region" description="Helical" evidence="6">
    <location>
        <begin position="12"/>
        <end position="33"/>
    </location>
</feature>
<evidence type="ECO:0000256" key="6">
    <source>
        <dbReference type="SAM" id="Phobius"/>
    </source>
</evidence>
<accession>A0A2T9JXC6</accession>
<reference evidence="8 9" key="1">
    <citation type="submission" date="2018-04" db="EMBL/GenBank/DDBJ databases">
        <title>The genome sequence of Caulobacter sp. 744.</title>
        <authorList>
            <person name="Gao J."/>
            <person name="Sun J."/>
        </authorList>
    </citation>
    <scope>NUCLEOTIDE SEQUENCE [LARGE SCALE GENOMIC DNA]</scope>
    <source>
        <strain evidence="8 9">774</strain>
    </source>
</reference>
<dbReference type="EMBL" id="QDKQ01000048">
    <property type="protein sequence ID" value="PVM88360.1"/>
    <property type="molecule type" value="Genomic_DNA"/>
</dbReference>
<proteinExistence type="predicted"/>
<keyword evidence="4 6" id="KW-0472">Membrane</keyword>
<dbReference type="OrthoDB" id="4391260at2"/>
<keyword evidence="9" id="KW-1185">Reference proteome</keyword>
<dbReference type="Proteomes" id="UP000245073">
    <property type="component" value="Unassembled WGS sequence"/>
</dbReference>
<feature type="transmembrane region" description="Helical" evidence="6">
    <location>
        <begin position="78"/>
        <end position="95"/>
    </location>
</feature>
<evidence type="ECO:0000313" key="8">
    <source>
        <dbReference type="EMBL" id="PVM88360.1"/>
    </source>
</evidence>
<feature type="transmembrane region" description="Helical" evidence="6">
    <location>
        <begin position="165"/>
        <end position="187"/>
    </location>
</feature>
<feature type="domain" description="O-antigen ligase-related" evidence="7">
    <location>
        <begin position="202"/>
        <end position="347"/>
    </location>
</feature>
<dbReference type="Pfam" id="PF04932">
    <property type="entry name" value="Wzy_C"/>
    <property type="match status" value="1"/>
</dbReference>
<feature type="transmembrane region" description="Helical" evidence="6">
    <location>
        <begin position="369"/>
        <end position="391"/>
    </location>
</feature>
<feature type="transmembrane region" description="Helical" evidence="6">
    <location>
        <begin position="242"/>
        <end position="264"/>
    </location>
</feature>
<feature type="transmembrane region" description="Helical" evidence="6">
    <location>
        <begin position="397"/>
        <end position="413"/>
    </location>
</feature>
<feature type="transmembrane region" description="Helical" evidence="6">
    <location>
        <begin position="101"/>
        <end position="119"/>
    </location>
</feature>
<name>A0A2T9JXC6_9CAUL</name>
<dbReference type="AlphaFoldDB" id="A0A2T9JXC6"/>
<evidence type="ECO:0000313" key="9">
    <source>
        <dbReference type="Proteomes" id="UP000245073"/>
    </source>
</evidence>
<evidence type="ECO:0000256" key="5">
    <source>
        <dbReference type="SAM" id="MobiDB-lite"/>
    </source>
</evidence>
<evidence type="ECO:0000256" key="2">
    <source>
        <dbReference type="ARBA" id="ARBA00022692"/>
    </source>
</evidence>
<comment type="subcellular location">
    <subcellularLocation>
        <location evidence="1">Membrane</location>
        <topology evidence="1">Multi-pass membrane protein</topology>
    </subcellularLocation>
</comment>
<dbReference type="RefSeq" id="WP_109101376.1">
    <property type="nucleotide sequence ID" value="NZ_QDKQ01000048.1"/>
</dbReference>
<dbReference type="PANTHER" id="PTHR37422">
    <property type="entry name" value="TEICHURONIC ACID BIOSYNTHESIS PROTEIN TUAE"/>
    <property type="match status" value="1"/>
</dbReference>
<organism evidence="8 9">
    <name type="scientific">Caulobacter endophyticus</name>
    <dbReference type="NCBI Taxonomy" id="2172652"/>
    <lineage>
        <taxon>Bacteria</taxon>
        <taxon>Pseudomonadati</taxon>
        <taxon>Pseudomonadota</taxon>
        <taxon>Alphaproteobacteria</taxon>
        <taxon>Caulobacterales</taxon>
        <taxon>Caulobacteraceae</taxon>
        <taxon>Caulobacter</taxon>
    </lineage>
</organism>
<evidence type="ECO:0000259" key="7">
    <source>
        <dbReference type="Pfam" id="PF04932"/>
    </source>
</evidence>
<comment type="caution">
    <text evidence="8">The sequence shown here is derived from an EMBL/GenBank/DDBJ whole genome shotgun (WGS) entry which is preliminary data.</text>
</comment>
<evidence type="ECO:0000256" key="4">
    <source>
        <dbReference type="ARBA" id="ARBA00023136"/>
    </source>
</evidence>
<dbReference type="PANTHER" id="PTHR37422:SF13">
    <property type="entry name" value="LIPOPOLYSACCHARIDE BIOSYNTHESIS PROTEIN PA4999-RELATED"/>
    <property type="match status" value="1"/>
</dbReference>
<feature type="transmembrane region" description="Helical" evidence="6">
    <location>
        <begin position="131"/>
        <end position="153"/>
    </location>
</feature>
<dbReference type="GO" id="GO:0016020">
    <property type="term" value="C:membrane"/>
    <property type="evidence" value="ECO:0007669"/>
    <property type="project" value="UniProtKB-SubCell"/>
</dbReference>
<dbReference type="InterPro" id="IPR051533">
    <property type="entry name" value="WaaL-like"/>
</dbReference>
<dbReference type="InterPro" id="IPR007016">
    <property type="entry name" value="O-antigen_ligase-rel_domated"/>
</dbReference>
<feature type="transmembrane region" description="Helical" evidence="6">
    <location>
        <begin position="218"/>
        <end position="235"/>
    </location>
</feature>
<feature type="region of interest" description="Disordered" evidence="5">
    <location>
        <begin position="433"/>
        <end position="456"/>
    </location>
</feature>
<keyword evidence="2 6" id="KW-0812">Transmembrane</keyword>
<gene>
    <name evidence="8" type="ORF">DDF67_13365</name>
</gene>
<keyword evidence="3 6" id="KW-1133">Transmembrane helix</keyword>
<evidence type="ECO:0000256" key="1">
    <source>
        <dbReference type="ARBA" id="ARBA00004141"/>
    </source>
</evidence>
<feature type="transmembrane region" description="Helical" evidence="6">
    <location>
        <begin position="48"/>
        <end position="66"/>
    </location>
</feature>
<protein>
    <recommendedName>
        <fullName evidence="7">O-antigen ligase-related domain-containing protein</fullName>
    </recommendedName>
</protein>
<sequence>MVISRAKVYEIAEYVFVILALLLISDALTPLLYPPGRDALEAGESNPGRLYCAMAVYAVSLVLLFSRLRTAGHLLARRPELAALVVLSVLSVLWSGDIGPVFRRAVAHTLTIVFCLYLATRYTAHEFLSRLLVAFCIGTCASVIVCIVAPNIGVTNGSINNGAWFGVYGHKAVAGRVCAIAAFVALLHKPTNSTMRWVKLAAVVSTAILCIMTQSRASWLLVIWGAASALAVRFLRTERLSVSLRIMIVLTLVVLFGAVGALTFNELMLAFGRDATLSGRTSLWSAAIHVAGDENPWFGSGYRAFWLGPDVDKIRVYLTGWARMPAHAHNGYLDTWLELGWVGLCLLVIFMLRTVAALAVTALRDVRGYVWPVFMVCAFVFIVNNMSATVALRHTDAAWVLFVLASLYTADFERRYGHAKRLRAAAGFGQPSIRTRSTPSGSIAGEVGATGRNIVR</sequence>
<feature type="transmembrane region" description="Helical" evidence="6">
    <location>
        <begin position="194"/>
        <end position="212"/>
    </location>
</feature>
<feature type="transmembrane region" description="Helical" evidence="6">
    <location>
        <begin position="339"/>
        <end position="362"/>
    </location>
</feature>